<protein>
    <submittedName>
        <fullName evidence="1">LRR receptor-like serine/threonine-protein kinase</fullName>
    </submittedName>
</protein>
<proteinExistence type="predicted"/>
<dbReference type="EMBL" id="CM039177">
    <property type="protein sequence ID" value="KAH9698910.1"/>
    <property type="molecule type" value="Genomic_DNA"/>
</dbReference>
<evidence type="ECO:0000313" key="2">
    <source>
        <dbReference type="Proteomes" id="UP000829398"/>
    </source>
</evidence>
<sequence>MDERYAGHRVVLISKTVFLLILFLLCQLGSEFKFQSAAENNTKVGDLPGPEVHGFTDMMSSLQWKARPPKLSSYCREMLKLSSNITITCRVDKGTPHISGIIMESVALTGKIPEHVAALTYLQTLDLSDNTIHGSIPYQIGYLFQLITLDLSQNLLTGKIPPSLGRLSSLQTLSVPENGLRGTLPPELGKLSNLEELWLTSNNLRGDLPKDYENLKNLTILEIAGNYLSGPIPRFIAKWDNLYFLNLMGNNFEGELPPEIFNMSSLRFFDLSFNDLTGGIPNTFKKLFLYELYLTGNMLNGTLPDWIYSNVRDKGNLPNNNSRINLFLSISFSDFDFNFQWTCDICTHTINNNAAVTSEPKNRTFPEEILREYCPAGQKKSQYNYNLHINTGGEEHNIEGIRYEADNSTSNFYVNKPAYNWAYSCNGYFLADSTADSRAFVQKVTCGAAVTDAPLYDEARLCPNSLKYYGFCLRNGNYTVSLYFSEIVFERNDDYSSSGKRVFDIYIQSELMRKDFNIKEVARHSNNVTIQNFTASVHDHLLEIELFWAGKGSILNPPYFHGPLISAISLTPNFEVNRPGPGGLSKKVIVGIVLGAVLALILFMALMWRLGWIGDRELRVTTVNLRGKSYTLKQVKVATRNFSPRNVIGTGRFGTVYKALTKLRILNQINTLYAELPDQTVAVKMLSSQSKHVIDQIGTEVYALTTLKHENIVEFLDGYSKKDLNLLIYEYMEKGSLERALFAKDLKYLHEDNPSRKIVHRNIKPSNILLDGNLNAKVSDLGLAKLYDEENPYKFIQEKGTVVYMAPEYAMRKAITEKVDVFSFGIVLLEIISGQTNAKYEANQETEFLLDTAIGMSW</sequence>
<keyword evidence="2" id="KW-1185">Reference proteome</keyword>
<reference evidence="2" key="1">
    <citation type="journal article" date="2023" name="Hortic. Res.">
        <title>A chromosome-level phased genome enabling allele-level studies in sweet orange: a case study on citrus Huanglongbing tolerance.</title>
        <authorList>
            <person name="Wu B."/>
            <person name="Yu Q."/>
            <person name="Deng Z."/>
            <person name="Duan Y."/>
            <person name="Luo F."/>
            <person name="Gmitter F. Jr."/>
        </authorList>
    </citation>
    <scope>NUCLEOTIDE SEQUENCE [LARGE SCALE GENOMIC DNA]</scope>
    <source>
        <strain evidence="2">cv. Valencia</strain>
    </source>
</reference>
<gene>
    <name evidence="1" type="ORF">KPL71_024183</name>
</gene>
<comment type="caution">
    <text evidence="1">The sequence shown here is derived from an EMBL/GenBank/DDBJ whole genome shotgun (WGS) entry which is preliminary data.</text>
</comment>
<dbReference type="Proteomes" id="UP000829398">
    <property type="component" value="Chromosome 8"/>
</dbReference>
<organism evidence="1 2">
    <name type="scientific">Citrus sinensis</name>
    <name type="common">Sweet orange</name>
    <name type="synonym">Citrus aurantium var. sinensis</name>
    <dbReference type="NCBI Taxonomy" id="2711"/>
    <lineage>
        <taxon>Eukaryota</taxon>
        <taxon>Viridiplantae</taxon>
        <taxon>Streptophyta</taxon>
        <taxon>Embryophyta</taxon>
        <taxon>Tracheophyta</taxon>
        <taxon>Spermatophyta</taxon>
        <taxon>Magnoliopsida</taxon>
        <taxon>eudicotyledons</taxon>
        <taxon>Gunneridae</taxon>
        <taxon>Pentapetalae</taxon>
        <taxon>rosids</taxon>
        <taxon>malvids</taxon>
        <taxon>Sapindales</taxon>
        <taxon>Rutaceae</taxon>
        <taxon>Aurantioideae</taxon>
        <taxon>Citrus</taxon>
    </lineage>
</organism>
<evidence type="ECO:0000313" key="1">
    <source>
        <dbReference type="EMBL" id="KAH9698910.1"/>
    </source>
</evidence>
<accession>A0ACB8IPP7</accession>
<name>A0ACB8IPP7_CITSI</name>